<comment type="similarity">
    <text evidence="1">Belongs to the MsrA Met sulfoxide reductase family.</text>
</comment>
<gene>
    <name evidence="9" type="primary">msr</name>
    <name evidence="9" type="ORF">Naga_100126g3</name>
</gene>
<dbReference type="PANTHER" id="PTHR42799">
    <property type="entry name" value="MITOCHONDRIAL PEPTIDE METHIONINE SULFOXIDE REDUCTASE"/>
    <property type="match status" value="1"/>
</dbReference>
<keyword evidence="10" id="KW-1185">Reference proteome</keyword>
<dbReference type="OrthoDB" id="77405at2759"/>
<dbReference type="GO" id="GO:0034599">
    <property type="term" value="P:cellular response to oxidative stress"/>
    <property type="evidence" value="ECO:0007669"/>
    <property type="project" value="TreeGrafter"/>
</dbReference>
<reference evidence="9 10" key="1">
    <citation type="journal article" date="2014" name="Mol. Plant">
        <title>Chromosome Scale Genome Assembly and Transcriptome Profiling of Nannochloropsis gaditana in Nitrogen Depletion.</title>
        <authorList>
            <person name="Corteggiani Carpinelli E."/>
            <person name="Telatin A."/>
            <person name="Vitulo N."/>
            <person name="Forcato C."/>
            <person name="D'Angelo M."/>
            <person name="Schiavon R."/>
            <person name="Vezzi A."/>
            <person name="Giacometti G.M."/>
            <person name="Morosinotto T."/>
            <person name="Valle G."/>
        </authorList>
    </citation>
    <scope>NUCLEOTIDE SEQUENCE [LARGE SCALE GENOMIC DNA]</scope>
    <source>
        <strain evidence="9 10">B-31</strain>
    </source>
</reference>
<dbReference type="HAMAP" id="MF_01401">
    <property type="entry name" value="MsrA"/>
    <property type="match status" value="1"/>
</dbReference>
<dbReference type="InterPro" id="IPR036509">
    <property type="entry name" value="Met_Sox_Rdtase_MsrA_sf"/>
</dbReference>
<comment type="catalytic activity">
    <reaction evidence="6">
        <text>L-methionyl-[protein] + [thioredoxin]-disulfide + H2O = L-methionyl-(S)-S-oxide-[protein] + [thioredoxin]-dithiol</text>
        <dbReference type="Rhea" id="RHEA:14217"/>
        <dbReference type="Rhea" id="RHEA-COMP:10698"/>
        <dbReference type="Rhea" id="RHEA-COMP:10700"/>
        <dbReference type="Rhea" id="RHEA-COMP:12313"/>
        <dbReference type="Rhea" id="RHEA-COMP:12315"/>
        <dbReference type="ChEBI" id="CHEBI:15377"/>
        <dbReference type="ChEBI" id="CHEBI:16044"/>
        <dbReference type="ChEBI" id="CHEBI:29950"/>
        <dbReference type="ChEBI" id="CHEBI:44120"/>
        <dbReference type="ChEBI" id="CHEBI:50058"/>
        <dbReference type="EC" id="1.8.4.11"/>
    </reaction>
</comment>
<comment type="caution">
    <text evidence="9">The sequence shown here is derived from an EMBL/GenBank/DDBJ whole genome shotgun (WGS) entry which is preliminary data.</text>
</comment>
<evidence type="ECO:0000256" key="6">
    <source>
        <dbReference type="ARBA" id="ARBA00047806"/>
    </source>
</evidence>
<evidence type="ECO:0000256" key="4">
    <source>
        <dbReference type="ARBA" id="ARBA00030273"/>
    </source>
</evidence>
<keyword evidence="3" id="KW-0560">Oxidoreductase</keyword>
<evidence type="ECO:0000256" key="7">
    <source>
        <dbReference type="ARBA" id="ARBA00048782"/>
    </source>
</evidence>
<dbReference type="EMBL" id="AZIL01002134">
    <property type="protein sequence ID" value="EWM22611.1"/>
    <property type="molecule type" value="Genomic_DNA"/>
</dbReference>
<evidence type="ECO:0000256" key="5">
    <source>
        <dbReference type="ARBA" id="ARBA00030643"/>
    </source>
</evidence>
<dbReference type="NCBIfam" id="TIGR00401">
    <property type="entry name" value="msrA"/>
    <property type="match status" value="1"/>
</dbReference>
<dbReference type="Gene3D" id="3.30.1060.10">
    <property type="entry name" value="Peptide methionine sulphoxide reductase MsrA"/>
    <property type="match status" value="1"/>
</dbReference>
<dbReference type="AlphaFoldDB" id="W7TQD7"/>
<name>W7TQD7_9STRA</name>
<dbReference type="Proteomes" id="UP000019335">
    <property type="component" value="Unassembled WGS sequence"/>
</dbReference>
<dbReference type="SUPFAM" id="SSF55068">
    <property type="entry name" value="Peptide methionine sulfoxide reductase"/>
    <property type="match status" value="1"/>
</dbReference>
<dbReference type="GO" id="GO:0008113">
    <property type="term" value="F:peptide-methionine (S)-S-oxide reductase activity"/>
    <property type="evidence" value="ECO:0007669"/>
    <property type="project" value="UniProtKB-EC"/>
</dbReference>
<organism evidence="9 10">
    <name type="scientific">Nannochloropsis gaditana</name>
    <dbReference type="NCBI Taxonomy" id="72520"/>
    <lineage>
        <taxon>Eukaryota</taxon>
        <taxon>Sar</taxon>
        <taxon>Stramenopiles</taxon>
        <taxon>Ochrophyta</taxon>
        <taxon>Eustigmatophyceae</taxon>
        <taxon>Eustigmatales</taxon>
        <taxon>Monodopsidaceae</taxon>
        <taxon>Nannochloropsis</taxon>
    </lineage>
</organism>
<dbReference type="EC" id="1.8.4.11" evidence="2"/>
<accession>W7TQD7</accession>
<sequence>MRATSILASATVIGVASKGVRAFQYPVSRSLTQLVGAGSYASAVPTLNKNSGPIHLKRDGVRRYLWNSIFNAAGKGDGIDYSTLTGMEAKEAAELALKGVVQDKSKDGYEIATFAGGCFWGLELAYQRVVGVIDTSVGYTQGKDEKPTYDYVCSGMSGHTEAVQVFFDPKEVSYEYLCKLLLTRINPTLKNQVGNDRGTQYRHGIYYHNEGQEKVAKKVLEEAQAQFSKPIVTECLPATVYWPAEEYHQKYLEKGGRFSAGQSAAKGCTDPIRCYGREIFFLGKVDVGSVETTYSMNECDCEASEVLARASTRATVKRVPLLWVEPKLENRARPLFLLADLSEFVYVQTDNFTVRKKRKKEFVVNFL</sequence>
<dbReference type="InterPro" id="IPR002569">
    <property type="entry name" value="Met_Sox_Rdtase_MsrA_dom"/>
</dbReference>
<evidence type="ECO:0000256" key="2">
    <source>
        <dbReference type="ARBA" id="ARBA00012502"/>
    </source>
</evidence>
<evidence type="ECO:0000313" key="10">
    <source>
        <dbReference type="Proteomes" id="UP000019335"/>
    </source>
</evidence>
<dbReference type="InterPro" id="IPR050162">
    <property type="entry name" value="MsrA_MetSO_reductase"/>
</dbReference>
<proteinExistence type="inferred from homology"/>
<evidence type="ECO:0000313" key="9">
    <source>
        <dbReference type="EMBL" id="EWM22611.1"/>
    </source>
</evidence>
<feature type="domain" description="Peptide methionine sulphoxide reductase MsrA" evidence="8">
    <location>
        <begin position="112"/>
        <end position="254"/>
    </location>
</feature>
<dbReference type="GO" id="GO:0005737">
    <property type="term" value="C:cytoplasm"/>
    <property type="evidence" value="ECO:0007669"/>
    <property type="project" value="TreeGrafter"/>
</dbReference>
<protein>
    <recommendedName>
        <fullName evidence="2">peptide-methionine (S)-S-oxide reductase</fullName>
        <ecNumber evidence="2">1.8.4.11</ecNumber>
    </recommendedName>
    <alternativeName>
        <fullName evidence="5">Peptide-methionine (S)-S-oxide reductase</fullName>
    </alternativeName>
    <alternativeName>
        <fullName evidence="4">Protein-methionine-S-oxide reductase</fullName>
    </alternativeName>
</protein>
<comment type="catalytic activity">
    <reaction evidence="7">
        <text>[thioredoxin]-disulfide + L-methionine + H2O = L-methionine (S)-S-oxide + [thioredoxin]-dithiol</text>
        <dbReference type="Rhea" id="RHEA:19993"/>
        <dbReference type="Rhea" id="RHEA-COMP:10698"/>
        <dbReference type="Rhea" id="RHEA-COMP:10700"/>
        <dbReference type="ChEBI" id="CHEBI:15377"/>
        <dbReference type="ChEBI" id="CHEBI:29950"/>
        <dbReference type="ChEBI" id="CHEBI:50058"/>
        <dbReference type="ChEBI" id="CHEBI:57844"/>
        <dbReference type="ChEBI" id="CHEBI:58772"/>
        <dbReference type="EC" id="1.8.4.11"/>
    </reaction>
</comment>
<dbReference type="FunFam" id="3.30.1060.10:FF:000002">
    <property type="entry name" value="Peptide methionine sulfoxide reductase"/>
    <property type="match status" value="1"/>
</dbReference>
<dbReference type="PANTHER" id="PTHR42799:SF2">
    <property type="entry name" value="MITOCHONDRIAL PEPTIDE METHIONINE SULFOXIDE REDUCTASE"/>
    <property type="match status" value="1"/>
</dbReference>
<evidence type="ECO:0000256" key="1">
    <source>
        <dbReference type="ARBA" id="ARBA00005591"/>
    </source>
</evidence>
<dbReference type="Pfam" id="PF01625">
    <property type="entry name" value="PMSR"/>
    <property type="match status" value="1"/>
</dbReference>
<evidence type="ECO:0000256" key="3">
    <source>
        <dbReference type="ARBA" id="ARBA00023002"/>
    </source>
</evidence>
<evidence type="ECO:0000259" key="8">
    <source>
        <dbReference type="Pfam" id="PF01625"/>
    </source>
</evidence>